<dbReference type="AlphaFoldDB" id="A0ABD3QLZ2"/>
<feature type="region of interest" description="Disordered" evidence="1">
    <location>
        <begin position="381"/>
        <end position="413"/>
    </location>
</feature>
<dbReference type="InterPro" id="IPR018170">
    <property type="entry name" value="Aldo/ket_reductase_CS"/>
</dbReference>
<keyword evidence="5" id="KW-1185">Reference proteome</keyword>
<feature type="compositionally biased region" description="Low complexity" evidence="1">
    <location>
        <begin position="400"/>
        <end position="413"/>
    </location>
</feature>
<evidence type="ECO:0000256" key="1">
    <source>
        <dbReference type="SAM" id="MobiDB-lite"/>
    </source>
</evidence>
<evidence type="ECO:0000256" key="2">
    <source>
        <dbReference type="SAM" id="Phobius"/>
    </source>
</evidence>
<comment type="caution">
    <text evidence="4">The sequence shown here is derived from an EMBL/GenBank/DDBJ whole genome shotgun (WGS) entry which is preliminary data.</text>
</comment>
<name>A0ABD3QLZ2_9STRA</name>
<gene>
    <name evidence="4" type="ORF">ACHAW5_011090</name>
</gene>
<dbReference type="SUPFAM" id="SSF51430">
    <property type="entry name" value="NAD(P)-linked oxidoreductase"/>
    <property type="match status" value="1"/>
</dbReference>
<feature type="compositionally biased region" description="Polar residues" evidence="1">
    <location>
        <begin position="1"/>
        <end position="12"/>
    </location>
</feature>
<proteinExistence type="predicted"/>
<dbReference type="EMBL" id="JALLAZ020000199">
    <property type="protein sequence ID" value="KAL3801142.1"/>
    <property type="molecule type" value="Genomic_DNA"/>
</dbReference>
<protein>
    <recommendedName>
        <fullName evidence="3">NADP-dependent oxidoreductase domain-containing protein</fullName>
    </recommendedName>
</protein>
<sequence>MVNANARSTSTRAIVDGADSSRRHRQRPHRHCHAILLASLIGVIVSLCSYIAHPSLASHRDHRIVGMINYTHLAMASASASTSLTLNMPRIGLGTLGISPSIARRAIDDALAAGYRLFDCAPVYFNEREIGDAIFDAVVRRKDGEAATTTTTTTTTTAIVAPDGRLDDDAPVVLSRGDLFVTSKLANPFHRPEHVGIALRKTLNDLRLGHLDLFLVHWPVAFKYVDIDPSARGWSNEDIDDSDSGRNIDPNVSLRDTWTAMEGLVDDGLVRHIGVANFPVALLHDLLGYARIAPAVNQVELHPYNQQRRLVEYCHSRGVAVQAYSPLGTPGYRGADEPDVLSDPILAEIAEARGISVAQLCIRWSVQRGCHVVVKSSDRRRMEENLSSMTTTNRHEGNESSSSAAVAAASRSSSGEHGAVEVLLSDEEMSRIASLDRGYRFFRPEDWWTEMPAGRLVDGNAGSGFSLNGIGRRER</sequence>
<evidence type="ECO:0000259" key="3">
    <source>
        <dbReference type="Pfam" id="PF00248"/>
    </source>
</evidence>
<dbReference type="Proteomes" id="UP001530315">
    <property type="component" value="Unassembled WGS sequence"/>
</dbReference>
<reference evidence="4 5" key="1">
    <citation type="submission" date="2024-10" db="EMBL/GenBank/DDBJ databases">
        <title>Updated reference genomes for cyclostephanoid diatoms.</title>
        <authorList>
            <person name="Roberts W.R."/>
            <person name="Alverson A.J."/>
        </authorList>
    </citation>
    <scope>NUCLEOTIDE SEQUENCE [LARGE SCALE GENOMIC DNA]</scope>
    <source>
        <strain evidence="4 5">AJA276-08</strain>
    </source>
</reference>
<dbReference type="Pfam" id="PF00248">
    <property type="entry name" value="Aldo_ket_red"/>
    <property type="match status" value="2"/>
</dbReference>
<keyword evidence="2" id="KW-0472">Membrane</keyword>
<dbReference type="InterPro" id="IPR023210">
    <property type="entry name" value="NADP_OxRdtase_dom"/>
</dbReference>
<dbReference type="InterPro" id="IPR036812">
    <property type="entry name" value="NAD(P)_OxRdtase_dom_sf"/>
</dbReference>
<evidence type="ECO:0000313" key="4">
    <source>
        <dbReference type="EMBL" id="KAL3801142.1"/>
    </source>
</evidence>
<dbReference type="PANTHER" id="PTHR11732">
    <property type="entry name" value="ALDO/KETO REDUCTASE"/>
    <property type="match status" value="1"/>
</dbReference>
<accession>A0ABD3QLZ2</accession>
<keyword evidence="2" id="KW-1133">Transmembrane helix</keyword>
<feature type="transmembrane region" description="Helical" evidence="2">
    <location>
        <begin position="32"/>
        <end position="52"/>
    </location>
</feature>
<dbReference type="PROSITE" id="PS00798">
    <property type="entry name" value="ALDOKETO_REDUCTASE_1"/>
    <property type="match status" value="1"/>
</dbReference>
<organism evidence="4 5">
    <name type="scientific">Stephanodiscus triporus</name>
    <dbReference type="NCBI Taxonomy" id="2934178"/>
    <lineage>
        <taxon>Eukaryota</taxon>
        <taxon>Sar</taxon>
        <taxon>Stramenopiles</taxon>
        <taxon>Ochrophyta</taxon>
        <taxon>Bacillariophyta</taxon>
        <taxon>Coscinodiscophyceae</taxon>
        <taxon>Thalassiosirophycidae</taxon>
        <taxon>Stephanodiscales</taxon>
        <taxon>Stephanodiscaceae</taxon>
        <taxon>Stephanodiscus</taxon>
    </lineage>
</organism>
<feature type="domain" description="NADP-dependent oxidoreductase" evidence="3">
    <location>
        <begin position="92"/>
        <end position="142"/>
    </location>
</feature>
<dbReference type="Gene3D" id="3.20.20.100">
    <property type="entry name" value="NADP-dependent oxidoreductase domain"/>
    <property type="match status" value="1"/>
</dbReference>
<keyword evidence="2" id="KW-0812">Transmembrane</keyword>
<dbReference type="InterPro" id="IPR020471">
    <property type="entry name" value="AKR"/>
</dbReference>
<evidence type="ECO:0000313" key="5">
    <source>
        <dbReference type="Proteomes" id="UP001530315"/>
    </source>
</evidence>
<dbReference type="PRINTS" id="PR00069">
    <property type="entry name" value="ALDKETRDTASE"/>
</dbReference>
<feature type="region of interest" description="Disordered" evidence="1">
    <location>
        <begin position="1"/>
        <end position="26"/>
    </location>
</feature>
<feature type="domain" description="NADP-dependent oxidoreductase" evidence="3">
    <location>
        <begin position="176"/>
        <end position="390"/>
    </location>
</feature>